<dbReference type="CDD" id="cd08771">
    <property type="entry name" value="DLP_1"/>
    <property type="match status" value="1"/>
</dbReference>
<name>A0A8H6XLF6_9AGAR</name>
<dbReference type="Gene3D" id="1.20.120.1240">
    <property type="entry name" value="Dynamin, middle domain"/>
    <property type="match status" value="1"/>
</dbReference>
<dbReference type="GO" id="GO:0005737">
    <property type="term" value="C:cytoplasm"/>
    <property type="evidence" value="ECO:0007669"/>
    <property type="project" value="TreeGrafter"/>
</dbReference>
<dbReference type="InterPro" id="IPR045063">
    <property type="entry name" value="Dynamin_N"/>
</dbReference>
<evidence type="ECO:0000313" key="4">
    <source>
        <dbReference type="EMBL" id="KAF7342794.1"/>
    </source>
</evidence>
<sequence length="500" mass="54387">MLFELSNTMLAPQKCSKPNAAASAFLDGAKGSAHGAVPGSSVPIFDLNLDVTMGSSSKSVLGLGFELLPIINQLQASAVIKSNTAQIHIDLDLDLPRICVLGNSSNGKSSVLNIVGQDFLPRAPGIVTRRPLWGELLYLPGRKFFSFDKIRDEIARHTASHIRHTDASTSAELSPVPINLRIYSPDVRPLTLIDLPGILRIPQHWQEKQMRGMHMAYISGSNVNSIILVASGANQDLTNCEGMKLAREVDPEGMRTIRVLTKIDVMDPGIDVIDTPANRVISLPLGYVPVVNRGHRLSSLPMGKALNLEREFFANHPAYSAKAQFCGTPYLVRKINSVPLNFHFLISPVHPWLSSNFPFCPLDPQTAERVVAELYALADPVAKADHSKAYVLGTVIKDFTREFRIRIDGALSSMSLHSNSYLSSNAKSLSSNTSSSVFSNNNSSGGSIAFIFHQLYRITLENIDPFDQVKDADIRTVFFSVPGTVSAPPAATCAFAAIVK</sequence>
<dbReference type="InterPro" id="IPR022812">
    <property type="entry name" value="Dynamin"/>
</dbReference>
<dbReference type="InterPro" id="IPR000375">
    <property type="entry name" value="Dynamin_stalk"/>
</dbReference>
<keyword evidence="1" id="KW-0547">Nucleotide-binding</keyword>
<evidence type="ECO:0000256" key="2">
    <source>
        <dbReference type="ARBA" id="ARBA00023134"/>
    </source>
</evidence>
<dbReference type="PROSITE" id="PS51718">
    <property type="entry name" value="G_DYNAMIN_2"/>
    <property type="match status" value="1"/>
</dbReference>
<dbReference type="Gene3D" id="3.40.50.300">
    <property type="entry name" value="P-loop containing nucleotide triphosphate hydrolases"/>
    <property type="match status" value="1"/>
</dbReference>
<dbReference type="Proteomes" id="UP000623467">
    <property type="component" value="Unassembled WGS sequence"/>
</dbReference>
<dbReference type="GO" id="GO:0003924">
    <property type="term" value="F:GTPase activity"/>
    <property type="evidence" value="ECO:0007669"/>
    <property type="project" value="InterPro"/>
</dbReference>
<dbReference type="AlphaFoldDB" id="A0A8H6XLF6"/>
<reference evidence="4" key="1">
    <citation type="submission" date="2020-05" db="EMBL/GenBank/DDBJ databases">
        <title>Mycena genomes resolve the evolution of fungal bioluminescence.</title>
        <authorList>
            <person name="Tsai I.J."/>
        </authorList>
    </citation>
    <scope>NUCLEOTIDE SEQUENCE</scope>
    <source>
        <strain evidence="4">160909Yilan</strain>
    </source>
</reference>
<proteinExistence type="predicted"/>
<organism evidence="4 5">
    <name type="scientific">Mycena sanguinolenta</name>
    <dbReference type="NCBI Taxonomy" id="230812"/>
    <lineage>
        <taxon>Eukaryota</taxon>
        <taxon>Fungi</taxon>
        <taxon>Dikarya</taxon>
        <taxon>Basidiomycota</taxon>
        <taxon>Agaricomycotina</taxon>
        <taxon>Agaricomycetes</taxon>
        <taxon>Agaricomycetidae</taxon>
        <taxon>Agaricales</taxon>
        <taxon>Marasmiineae</taxon>
        <taxon>Mycenaceae</taxon>
        <taxon>Mycena</taxon>
    </lineage>
</organism>
<dbReference type="GO" id="GO:0005874">
    <property type="term" value="C:microtubule"/>
    <property type="evidence" value="ECO:0007669"/>
    <property type="project" value="TreeGrafter"/>
</dbReference>
<dbReference type="InterPro" id="IPR027417">
    <property type="entry name" value="P-loop_NTPase"/>
</dbReference>
<protein>
    <submittedName>
        <fullName evidence="4">Vacuolar protein sorting-associated protein 1</fullName>
    </submittedName>
</protein>
<dbReference type="GO" id="GO:0016559">
    <property type="term" value="P:peroxisome fission"/>
    <property type="evidence" value="ECO:0007669"/>
    <property type="project" value="TreeGrafter"/>
</dbReference>
<dbReference type="SUPFAM" id="SSF52540">
    <property type="entry name" value="P-loop containing nucleoside triphosphate hydrolases"/>
    <property type="match status" value="1"/>
</dbReference>
<evidence type="ECO:0000313" key="5">
    <source>
        <dbReference type="Proteomes" id="UP000623467"/>
    </source>
</evidence>
<dbReference type="GO" id="GO:0000266">
    <property type="term" value="P:mitochondrial fission"/>
    <property type="evidence" value="ECO:0007669"/>
    <property type="project" value="TreeGrafter"/>
</dbReference>
<dbReference type="GO" id="GO:0048312">
    <property type="term" value="P:intracellular distribution of mitochondria"/>
    <property type="evidence" value="ECO:0007669"/>
    <property type="project" value="TreeGrafter"/>
</dbReference>
<comment type="caution">
    <text evidence="4">The sequence shown here is derived from an EMBL/GenBank/DDBJ whole genome shotgun (WGS) entry which is preliminary data.</text>
</comment>
<dbReference type="GO" id="GO:0006897">
    <property type="term" value="P:endocytosis"/>
    <property type="evidence" value="ECO:0007669"/>
    <property type="project" value="TreeGrafter"/>
</dbReference>
<gene>
    <name evidence="4" type="ORF">MSAN_01995000</name>
</gene>
<dbReference type="OrthoDB" id="5061070at2759"/>
<evidence type="ECO:0000259" key="3">
    <source>
        <dbReference type="PROSITE" id="PS51718"/>
    </source>
</evidence>
<dbReference type="PANTHER" id="PTHR11566">
    <property type="entry name" value="DYNAMIN"/>
    <property type="match status" value="1"/>
</dbReference>
<dbReference type="GO" id="GO:0016020">
    <property type="term" value="C:membrane"/>
    <property type="evidence" value="ECO:0007669"/>
    <property type="project" value="TreeGrafter"/>
</dbReference>
<dbReference type="InterPro" id="IPR001401">
    <property type="entry name" value="Dynamin_GTPase"/>
</dbReference>
<evidence type="ECO:0000256" key="1">
    <source>
        <dbReference type="ARBA" id="ARBA00022741"/>
    </source>
</evidence>
<keyword evidence="2" id="KW-0342">GTP-binding</keyword>
<dbReference type="Pfam" id="PF01031">
    <property type="entry name" value="Dynamin_M"/>
    <property type="match status" value="1"/>
</dbReference>
<dbReference type="Pfam" id="PF00350">
    <property type="entry name" value="Dynamin_N"/>
    <property type="match status" value="1"/>
</dbReference>
<dbReference type="PRINTS" id="PR00195">
    <property type="entry name" value="DYNAMIN"/>
</dbReference>
<accession>A0A8H6XLF6</accession>
<dbReference type="PANTHER" id="PTHR11566:SF220">
    <property type="entry name" value="VACUOLAR PROTEIN SORTING-ASSOCIATED PROTEIN 1"/>
    <property type="match status" value="1"/>
</dbReference>
<dbReference type="GO" id="GO:0005525">
    <property type="term" value="F:GTP binding"/>
    <property type="evidence" value="ECO:0007669"/>
    <property type="project" value="InterPro"/>
</dbReference>
<keyword evidence="5" id="KW-1185">Reference proteome</keyword>
<dbReference type="GO" id="GO:0008017">
    <property type="term" value="F:microtubule binding"/>
    <property type="evidence" value="ECO:0007669"/>
    <property type="project" value="TreeGrafter"/>
</dbReference>
<feature type="domain" description="Dynamin-type G" evidence="3">
    <location>
        <begin position="92"/>
        <end position="348"/>
    </location>
</feature>
<dbReference type="EMBL" id="JACAZH010000024">
    <property type="protein sequence ID" value="KAF7342794.1"/>
    <property type="molecule type" value="Genomic_DNA"/>
</dbReference>
<dbReference type="InterPro" id="IPR030381">
    <property type="entry name" value="G_DYNAMIN_dom"/>
</dbReference>
<dbReference type="SMART" id="SM00053">
    <property type="entry name" value="DYNc"/>
    <property type="match status" value="1"/>
</dbReference>